<dbReference type="AlphaFoldDB" id="A0A7K3WMY8"/>
<protein>
    <submittedName>
        <fullName evidence="1">Glyoxalase</fullName>
    </submittedName>
</protein>
<accession>A0A7K3WMY8</accession>
<evidence type="ECO:0000313" key="1">
    <source>
        <dbReference type="EMBL" id="NEN22065.1"/>
    </source>
</evidence>
<dbReference type="EMBL" id="JAAGVY010000001">
    <property type="protein sequence ID" value="NEN22065.1"/>
    <property type="molecule type" value="Genomic_DNA"/>
</dbReference>
<reference evidence="1 2" key="1">
    <citation type="submission" date="2020-02" db="EMBL/GenBank/DDBJ databases">
        <title>Out from the shadows clarifying the taxonomy of the family Cryomorphaceae and related taxa by utilizing the GTDB taxonomic framework.</title>
        <authorList>
            <person name="Bowman J.P."/>
        </authorList>
    </citation>
    <scope>NUCLEOTIDE SEQUENCE [LARGE SCALE GENOMIC DNA]</scope>
    <source>
        <strain evidence="1 2">QSSC 1-22</strain>
    </source>
</reference>
<organism evidence="1 2">
    <name type="scientific">Cryomorpha ignava</name>
    <dbReference type="NCBI Taxonomy" id="101383"/>
    <lineage>
        <taxon>Bacteria</taxon>
        <taxon>Pseudomonadati</taxon>
        <taxon>Bacteroidota</taxon>
        <taxon>Flavobacteriia</taxon>
        <taxon>Flavobacteriales</taxon>
        <taxon>Cryomorphaceae</taxon>
        <taxon>Cryomorpha</taxon>
    </lineage>
</organism>
<dbReference type="RefSeq" id="WP_163282781.1">
    <property type="nucleotide sequence ID" value="NZ_JAAGVY010000001.1"/>
</dbReference>
<gene>
    <name evidence="1" type="ORF">G3O08_00925</name>
</gene>
<sequence length="130" mass="15276">MIRDERDRAVKGIRPVLSINSADSTLPEQFQTETLRPILKLQNSILLAQFTKYVQKFKPAFNAYNQNTQRNYIDEVLKRDPRIKNSLIASVVSMMTLEEYDYYCENKIEANKRIVTMLVGRLQSHLEMLY</sequence>
<dbReference type="Proteomes" id="UP000486602">
    <property type="component" value="Unassembled WGS sequence"/>
</dbReference>
<comment type="caution">
    <text evidence="1">The sequence shown here is derived from an EMBL/GenBank/DDBJ whole genome shotgun (WGS) entry which is preliminary data.</text>
</comment>
<evidence type="ECO:0000313" key="2">
    <source>
        <dbReference type="Proteomes" id="UP000486602"/>
    </source>
</evidence>
<name>A0A7K3WMY8_9FLAO</name>
<keyword evidence="2" id="KW-1185">Reference proteome</keyword>
<proteinExistence type="predicted"/>